<reference evidence="2" key="1">
    <citation type="submission" date="2005-09" db="EMBL/GenBank/DDBJ databases">
        <authorList>
            <person name="Mural R.J."/>
            <person name="Li P.W."/>
            <person name="Adams M.D."/>
            <person name="Amanatides P.G."/>
            <person name="Baden-Tillson H."/>
            <person name="Barnstead M."/>
            <person name="Chin S.H."/>
            <person name="Dew I."/>
            <person name="Evans C.A."/>
            <person name="Ferriera S."/>
            <person name="Flanigan M."/>
            <person name="Fosler C."/>
            <person name="Glodek A."/>
            <person name="Gu Z."/>
            <person name="Holt R.A."/>
            <person name="Jennings D."/>
            <person name="Kraft C.L."/>
            <person name="Lu F."/>
            <person name="Nguyen T."/>
            <person name="Nusskern D.R."/>
            <person name="Pfannkoch C.M."/>
            <person name="Sitter C."/>
            <person name="Sutton G.G."/>
            <person name="Venter J.C."/>
            <person name="Wang Z."/>
            <person name="Woodage T."/>
            <person name="Zheng X.H."/>
            <person name="Zhong F."/>
        </authorList>
    </citation>
    <scope>NUCLEOTIDE SEQUENCE [LARGE SCALE GENOMIC DNA]</scope>
    <source>
        <strain>BN</strain>
        <strain evidence="2">Sprague-Dawley</strain>
    </source>
</reference>
<organism evidence="1 2">
    <name type="scientific">Rattus norvegicus</name>
    <name type="common">Rat</name>
    <dbReference type="NCBI Taxonomy" id="10116"/>
    <lineage>
        <taxon>Eukaryota</taxon>
        <taxon>Metazoa</taxon>
        <taxon>Chordata</taxon>
        <taxon>Craniata</taxon>
        <taxon>Vertebrata</taxon>
        <taxon>Euteleostomi</taxon>
        <taxon>Mammalia</taxon>
        <taxon>Eutheria</taxon>
        <taxon>Euarchontoglires</taxon>
        <taxon>Glires</taxon>
        <taxon>Rodentia</taxon>
        <taxon>Myomorpha</taxon>
        <taxon>Muroidea</taxon>
        <taxon>Muridae</taxon>
        <taxon>Murinae</taxon>
        <taxon>Rattus</taxon>
    </lineage>
</organism>
<dbReference type="EMBL" id="CH473961">
    <property type="protein sequence ID" value="EDM00971.1"/>
    <property type="molecule type" value="Genomic_DNA"/>
</dbReference>
<sequence length="85" mass="9513">MGLRVSFLRKSSTFHLGSHLESGDPPPRSHRLPTGRLKDLQVIQKKICSQLTTAYTPGTPETSHQFQVGDCSYIQRHGAQTLKPR</sequence>
<dbReference type="AlphaFoldDB" id="A6IH23"/>
<evidence type="ECO:0000313" key="1">
    <source>
        <dbReference type="EMBL" id="EDM00971.1"/>
    </source>
</evidence>
<dbReference type="Proteomes" id="UP000234681">
    <property type="component" value="Chromosome 2"/>
</dbReference>
<gene>
    <name evidence="1" type="ORF">rCG_41404</name>
</gene>
<accession>A6IH23</accession>
<evidence type="ECO:0000313" key="2">
    <source>
        <dbReference type="Proteomes" id="UP000234681"/>
    </source>
</evidence>
<protein>
    <submittedName>
        <fullName evidence="1">RCG41404</fullName>
    </submittedName>
</protein>
<name>A6IH23_RAT</name>
<proteinExistence type="predicted"/>